<keyword evidence="1" id="KW-0472">Membrane</keyword>
<feature type="transmembrane region" description="Helical" evidence="1">
    <location>
        <begin position="133"/>
        <end position="166"/>
    </location>
</feature>
<evidence type="ECO:0000313" key="3">
    <source>
        <dbReference type="EMBL" id="POH62618.1"/>
    </source>
</evidence>
<dbReference type="InterPro" id="IPR018929">
    <property type="entry name" value="DUF2510"/>
</dbReference>
<dbReference type="EMBL" id="PPXD01000026">
    <property type="protein sequence ID" value="POH62618.1"/>
    <property type="molecule type" value="Genomic_DNA"/>
</dbReference>
<keyword evidence="1" id="KW-0812">Transmembrane</keyword>
<evidence type="ECO:0000259" key="2">
    <source>
        <dbReference type="Pfam" id="PF10708"/>
    </source>
</evidence>
<proteinExistence type="predicted"/>
<name>A0A2S3ZAL3_9MICO</name>
<sequence>MTPAADTSPRPGPWAPTLGVGGCAPCAHTLQSASCWRAHTTGIPLTLPLAGWYRDPEDGALLRWWTGAEWSDQRRTAEPMPVPPPAYVYGNTVGPATAKPAYVPMASHSAATSFARKPTRKEKDREIRRNNSMAYTGLVLALVSCLINPVAIPSVLGIVFSAIGIAKSAELEGAGRQLTGRGTAIAGLVVSIASTAWFLWRISTLV</sequence>
<dbReference type="AlphaFoldDB" id="A0A2S3ZAL3"/>
<accession>A0A2S3ZAL3</accession>
<feature type="transmembrane region" description="Helical" evidence="1">
    <location>
        <begin position="178"/>
        <end position="200"/>
    </location>
</feature>
<protein>
    <recommendedName>
        <fullName evidence="2">DUF2510 domain-containing protein</fullName>
    </recommendedName>
</protein>
<organism evidence="3 4">
    <name type="scientific">Cryobacterium zongtaii</name>
    <dbReference type="NCBI Taxonomy" id="1259217"/>
    <lineage>
        <taxon>Bacteria</taxon>
        <taxon>Bacillati</taxon>
        <taxon>Actinomycetota</taxon>
        <taxon>Actinomycetes</taxon>
        <taxon>Micrococcales</taxon>
        <taxon>Microbacteriaceae</taxon>
        <taxon>Cryobacterium</taxon>
    </lineage>
</organism>
<gene>
    <name evidence="3" type="ORF">C3B61_17415</name>
</gene>
<keyword evidence="4" id="KW-1185">Reference proteome</keyword>
<dbReference type="Proteomes" id="UP000237340">
    <property type="component" value="Unassembled WGS sequence"/>
</dbReference>
<dbReference type="Pfam" id="PF10708">
    <property type="entry name" value="DUF2510"/>
    <property type="match status" value="1"/>
</dbReference>
<feature type="domain" description="DUF2510" evidence="2">
    <location>
        <begin position="50"/>
        <end position="81"/>
    </location>
</feature>
<reference evidence="3 4" key="1">
    <citation type="submission" date="2018-01" db="EMBL/GenBank/DDBJ databases">
        <title>Cryobacterium sp. nov., from glaciers in China.</title>
        <authorList>
            <person name="Liu Q."/>
            <person name="Xin Y.-H."/>
        </authorList>
    </citation>
    <scope>NUCLEOTIDE SEQUENCE [LARGE SCALE GENOMIC DNA]</scope>
    <source>
        <strain evidence="3 4">TMN-42</strain>
    </source>
</reference>
<keyword evidence="1" id="KW-1133">Transmembrane helix</keyword>
<comment type="caution">
    <text evidence="3">The sequence shown here is derived from an EMBL/GenBank/DDBJ whole genome shotgun (WGS) entry which is preliminary data.</text>
</comment>
<evidence type="ECO:0000256" key="1">
    <source>
        <dbReference type="SAM" id="Phobius"/>
    </source>
</evidence>
<evidence type="ECO:0000313" key="4">
    <source>
        <dbReference type="Proteomes" id="UP000237340"/>
    </source>
</evidence>